<dbReference type="InterPro" id="IPR036388">
    <property type="entry name" value="WH-like_DNA-bd_sf"/>
</dbReference>
<dbReference type="CDD" id="cd07377">
    <property type="entry name" value="WHTH_GntR"/>
    <property type="match status" value="1"/>
</dbReference>
<accession>A0A7X0F7R9</accession>
<keyword evidence="2 5" id="KW-0238">DNA-binding</keyword>
<dbReference type="Pfam" id="PF07729">
    <property type="entry name" value="FCD"/>
    <property type="match status" value="1"/>
</dbReference>
<dbReference type="SUPFAM" id="SSF48008">
    <property type="entry name" value="GntR ligand-binding domain-like"/>
    <property type="match status" value="1"/>
</dbReference>
<dbReference type="InterPro" id="IPR000524">
    <property type="entry name" value="Tscrpt_reg_HTH_GntR"/>
</dbReference>
<dbReference type="RefSeq" id="WP_055970833.1">
    <property type="nucleotide sequence ID" value="NZ_BAABEG010000001.1"/>
</dbReference>
<proteinExistence type="predicted"/>
<dbReference type="EMBL" id="JACHOU010000004">
    <property type="protein sequence ID" value="MBB6354682.1"/>
    <property type="molecule type" value="Genomic_DNA"/>
</dbReference>
<reference evidence="5 6" key="1">
    <citation type="submission" date="2020-08" db="EMBL/GenBank/DDBJ databases">
        <title>Genomic Encyclopedia of Type Strains, Phase IV (KMG-IV): sequencing the most valuable type-strain genomes for metagenomic binning, comparative biology and taxonomic classification.</title>
        <authorList>
            <person name="Goeker M."/>
        </authorList>
    </citation>
    <scope>NUCLEOTIDE SEQUENCE [LARGE SCALE GENOMIC DNA]</scope>
    <source>
        <strain evidence="5 6">DSM 7051</strain>
    </source>
</reference>
<dbReference type="PANTHER" id="PTHR43537:SF20">
    <property type="entry name" value="HTH-TYPE TRANSCRIPTIONAL REPRESSOR GLAR"/>
    <property type="match status" value="1"/>
</dbReference>
<protein>
    <submittedName>
        <fullName evidence="5">DNA-binding GntR family transcriptional regulator</fullName>
    </submittedName>
</protein>
<dbReference type="GO" id="GO:0003677">
    <property type="term" value="F:DNA binding"/>
    <property type="evidence" value="ECO:0007669"/>
    <property type="project" value="UniProtKB-KW"/>
</dbReference>
<evidence type="ECO:0000256" key="3">
    <source>
        <dbReference type="ARBA" id="ARBA00023163"/>
    </source>
</evidence>
<organism evidence="5 6">
    <name type="scientific">Aminobacter aganoensis</name>
    <dbReference type="NCBI Taxonomy" id="83264"/>
    <lineage>
        <taxon>Bacteria</taxon>
        <taxon>Pseudomonadati</taxon>
        <taxon>Pseudomonadota</taxon>
        <taxon>Alphaproteobacteria</taxon>
        <taxon>Hyphomicrobiales</taxon>
        <taxon>Phyllobacteriaceae</taxon>
        <taxon>Aminobacter</taxon>
    </lineage>
</organism>
<dbReference type="AlphaFoldDB" id="A0A7X0F7R9"/>
<evidence type="ECO:0000313" key="6">
    <source>
        <dbReference type="Proteomes" id="UP000536262"/>
    </source>
</evidence>
<gene>
    <name evidence="5" type="ORF">GGR00_002466</name>
</gene>
<dbReference type="PANTHER" id="PTHR43537">
    <property type="entry name" value="TRANSCRIPTIONAL REGULATOR, GNTR FAMILY"/>
    <property type="match status" value="1"/>
</dbReference>
<dbReference type="Proteomes" id="UP000536262">
    <property type="component" value="Unassembled WGS sequence"/>
</dbReference>
<feature type="domain" description="HTH gntR-type" evidence="4">
    <location>
        <begin position="22"/>
        <end position="89"/>
    </location>
</feature>
<dbReference type="Gene3D" id="1.10.10.10">
    <property type="entry name" value="Winged helix-like DNA-binding domain superfamily/Winged helix DNA-binding domain"/>
    <property type="match status" value="1"/>
</dbReference>
<dbReference type="GO" id="GO:0003700">
    <property type="term" value="F:DNA-binding transcription factor activity"/>
    <property type="evidence" value="ECO:0007669"/>
    <property type="project" value="InterPro"/>
</dbReference>
<sequence length="241" mass="27502">MTLVDQALAESKAGEGSRAEKVTTATFVYQHLRRDILKGELKPGQKLQIDQVAARYSAGTNPVREALNRLSSERLVDRHEQRGFSVPQLSLDSLRELVKTRCWLEAKALEESIANRTQAWEDNVILTYHRLSRTKVRLPEEGGDNSEWEIKHRAFHNALIAACGSSLLINYCNEMMDHAERYRYISMIIATTPRRDSNEEHRLIMEATIDGNVELAKEQLVNQYQTTLRLLEEQLEIVGAA</sequence>
<evidence type="ECO:0000313" key="5">
    <source>
        <dbReference type="EMBL" id="MBB6354682.1"/>
    </source>
</evidence>
<keyword evidence="6" id="KW-1185">Reference proteome</keyword>
<dbReference type="SMART" id="SM00895">
    <property type="entry name" value="FCD"/>
    <property type="match status" value="1"/>
</dbReference>
<dbReference type="InterPro" id="IPR008920">
    <property type="entry name" value="TF_FadR/GntR_C"/>
</dbReference>
<evidence type="ECO:0000256" key="1">
    <source>
        <dbReference type="ARBA" id="ARBA00023015"/>
    </source>
</evidence>
<dbReference type="SUPFAM" id="SSF46785">
    <property type="entry name" value="Winged helix' DNA-binding domain"/>
    <property type="match status" value="1"/>
</dbReference>
<dbReference type="InterPro" id="IPR036390">
    <property type="entry name" value="WH_DNA-bd_sf"/>
</dbReference>
<name>A0A7X0F7R9_9HYPH</name>
<comment type="caution">
    <text evidence="5">The sequence shown here is derived from an EMBL/GenBank/DDBJ whole genome shotgun (WGS) entry which is preliminary data.</text>
</comment>
<dbReference type="PROSITE" id="PS50949">
    <property type="entry name" value="HTH_GNTR"/>
    <property type="match status" value="1"/>
</dbReference>
<dbReference type="InterPro" id="IPR011711">
    <property type="entry name" value="GntR_C"/>
</dbReference>
<keyword evidence="3" id="KW-0804">Transcription</keyword>
<evidence type="ECO:0000256" key="2">
    <source>
        <dbReference type="ARBA" id="ARBA00023125"/>
    </source>
</evidence>
<dbReference type="SMART" id="SM00345">
    <property type="entry name" value="HTH_GNTR"/>
    <property type="match status" value="1"/>
</dbReference>
<dbReference type="Pfam" id="PF00392">
    <property type="entry name" value="GntR"/>
    <property type="match status" value="1"/>
</dbReference>
<dbReference type="Gene3D" id="1.20.120.530">
    <property type="entry name" value="GntR ligand-binding domain-like"/>
    <property type="match status" value="1"/>
</dbReference>
<keyword evidence="1" id="KW-0805">Transcription regulation</keyword>
<evidence type="ECO:0000259" key="4">
    <source>
        <dbReference type="PROSITE" id="PS50949"/>
    </source>
</evidence>